<evidence type="ECO:0000256" key="5">
    <source>
        <dbReference type="ARBA" id="ARBA00022741"/>
    </source>
</evidence>
<evidence type="ECO:0000256" key="4">
    <source>
        <dbReference type="ARBA" id="ARBA00022727"/>
    </source>
</evidence>
<dbReference type="Gene3D" id="3.40.50.300">
    <property type="entry name" value="P-loop containing nucleotide triphosphate hydrolases"/>
    <property type="match status" value="1"/>
</dbReference>
<dbReference type="PANTHER" id="PTHR10344">
    <property type="entry name" value="THYMIDYLATE KINASE"/>
    <property type="match status" value="1"/>
</dbReference>
<dbReference type="SUPFAM" id="SSF52540">
    <property type="entry name" value="P-loop containing nucleoside triphosphate hydrolases"/>
    <property type="match status" value="1"/>
</dbReference>
<comment type="similarity">
    <text evidence="1">Belongs to the thymidylate kinase family.</text>
</comment>
<dbReference type="InterPro" id="IPR039430">
    <property type="entry name" value="Thymidylate_kin-like_dom"/>
</dbReference>
<reference evidence="10" key="1">
    <citation type="submission" date="2018-05" db="EMBL/GenBank/DDBJ databases">
        <authorList>
            <person name="Lanie J.A."/>
            <person name="Ng W.-L."/>
            <person name="Kazmierczak K.M."/>
            <person name="Andrzejewski T.M."/>
            <person name="Davidsen T.M."/>
            <person name="Wayne K.J."/>
            <person name="Tettelin H."/>
            <person name="Glass J.I."/>
            <person name="Rusch D."/>
            <person name="Podicherti R."/>
            <person name="Tsui H.-C.T."/>
            <person name="Winkler M.E."/>
        </authorList>
    </citation>
    <scope>NUCLEOTIDE SEQUENCE</scope>
</reference>
<feature type="non-terminal residue" evidence="10">
    <location>
        <position position="1"/>
    </location>
</feature>
<keyword evidence="6" id="KW-0418">Kinase</keyword>
<evidence type="ECO:0000313" key="10">
    <source>
        <dbReference type="EMBL" id="SUZ87399.1"/>
    </source>
</evidence>
<keyword evidence="3" id="KW-0808">Transferase</keyword>
<dbReference type="GO" id="GO:0005524">
    <property type="term" value="F:ATP binding"/>
    <property type="evidence" value="ECO:0007669"/>
    <property type="project" value="UniProtKB-KW"/>
</dbReference>
<dbReference type="PANTHER" id="PTHR10344:SF4">
    <property type="entry name" value="UMP-CMP KINASE 2, MITOCHONDRIAL"/>
    <property type="match status" value="1"/>
</dbReference>
<protein>
    <recommendedName>
        <fullName evidence="2">dTMP kinase</fullName>
        <ecNumber evidence="2">2.7.4.9</ecNumber>
    </recommendedName>
</protein>
<gene>
    <name evidence="10" type="ORF">METZ01_LOCUS40253</name>
</gene>
<dbReference type="Pfam" id="PF02223">
    <property type="entry name" value="Thymidylate_kin"/>
    <property type="match status" value="1"/>
</dbReference>
<evidence type="ECO:0000256" key="8">
    <source>
        <dbReference type="ARBA" id="ARBA00048743"/>
    </source>
</evidence>
<dbReference type="CDD" id="cd01672">
    <property type="entry name" value="TMPK"/>
    <property type="match status" value="1"/>
</dbReference>
<evidence type="ECO:0000256" key="1">
    <source>
        <dbReference type="ARBA" id="ARBA00009776"/>
    </source>
</evidence>
<accession>A0A381R989</accession>
<evidence type="ECO:0000256" key="7">
    <source>
        <dbReference type="ARBA" id="ARBA00022840"/>
    </source>
</evidence>
<dbReference type="EC" id="2.7.4.9" evidence="2"/>
<keyword evidence="5" id="KW-0547">Nucleotide-binding</keyword>
<evidence type="ECO:0000256" key="6">
    <source>
        <dbReference type="ARBA" id="ARBA00022777"/>
    </source>
</evidence>
<organism evidence="10">
    <name type="scientific">marine metagenome</name>
    <dbReference type="NCBI Taxonomy" id="408172"/>
    <lineage>
        <taxon>unclassified sequences</taxon>
        <taxon>metagenomes</taxon>
        <taxon>ecological metagenomes</taxon>
    </lineage>
</organism>
<dbReference type="NCBIfam" id="TIGR00041">
    <property type="entry name" value="DTMP_kinase"/>
    <property type="match status" value="1"/>
</dbReference>
<dbReference type="HAMAP" id="MF_00165">
    <property type="entry name" value="Thymidylate_kinase"/>
    <property type="match status" value="1"/>
</dbReference>
<sequence length="183" mass="21085">VEAMNRSDQKTISVREPGGTVISEEIREILLHSHLQDICDRTEALLMTGSRAQLTYELILPNLNAGINVIADRYLDSTLAYQGGGRKIEIDWLIKLNQFATYDLEPEVTFFIDVLPEEAARRKSKEKDRIERAGIELQTRVRKTYLELSNRFQERFVLIDGHDSIDDIHGSILAELRRRKLFS</sequence>
<dbReference type="EMBL" id="UINC01001723">
    <property type="protein sequence ID" value="SUZ87399.1"/>
    <property type="molecule type" value="Genomic_DNA"/>
</dbReference>
<dbReference type="InterPro" id="IPR027417">
    <property type="entry name" value="P-loop_NTPase"/>
</dbReference>
<dbReference type="AlphaFoldDB" id="A0A381R989"/>
<feature type="domain" description="Thymidylate kinase-like" evidence="9">
    <location>
        <begin position="2"/>
        <end position="172"/>
    </location>
</feature>
<dbReference type="GO" id="GO:0006235">
    <property type="term" value="P:dTTP biosynthetic process"/>
    <property type="evidence" value="ECO:0007669"/>
    <property type="project" value="TreeGrafter"/>
</dbReference>
<dbReference type="GO" id="GO:0006227">
    <property type="term" value="P:dUDP biosynthetic process"/>
    <property type="evidence" value="ECO:0007669"/>
    <property type="project" value="TreeGrafter"/>
</dbReference>
<proteinExistence type="inferred from homology"/>
<keyword evidence="7" id="KW-0067">ATP-binding</keyword>
<keyword evidence="4" id="KW-0545">Nucleotide biosynthesis</keyword>
<dbReference type="GO" id="GO:0004798">
    <property type="term" value="F:dTMP kinase activity"/>
    <property type="evidence" value="ECO:0007669"/>
    <property type="project" value="UniProtKB-EC"/>
</dbReference>
<dbReference type="GO" id="GO:0006233">
    <property type="term" value="P:dTDP biosynthetic process"/>
    <property type="evidence" value="ECO:0007669"/>
    <property type="project" value="InterPro"/>
</dbReference>
<dbReference type="GO" id="GO:0005829">
    <property type="term" value="C:cytosol"/>
    <property type="evidence" value="ECO:0007669"/>
    <property type="project" value="TreeGrafter"/>
</dbReference>
<name>A0A381R989_9ZZZZ</name>
<evidence type="ECO:0000256" key="2">
    <source>
        <dbReference type="ARBA" id="ARBA00012980"/>
    </source>
</evidence>
<comment type="catalytic activity">
    <reaction evidence="8">
        <text>dTMP + ATP = dTDP + ADP</text>
        <dbReference type="Rhea" id="RHEA:13517"/>
        <dbReference type="ChEBI" id="CHEBI:30616"/>
        <dbReference type="ChEBI" id="CHEBI:58369"/>
        <dbReference type="ChEBI" id="CHEBI:63528"/>
        <dbReference type="ChEBI" id="CHEBI:456216"/>
        <dbReference type="EC" id="2.7.4.9"/>
    </reaction>
</comment>
<evidence type="ECO:0000256" key="3">
    <source>
        <dbReference type="ARBA" id="ARBA00022679"/>
    </source>
</evidence>
<evidence type="ECO:0000259" key="9">
    <source>
        <dbReference type="Pfam" id="PF02223"/>
    </source>
</evidence>
<dbReference type="InterPro" id="IPR018094">
    <property type="entry name" value="Thymidylate_kinase"/>
</dbReference>